<accession>A0ABV2AHF6</accession>
<feature type="compositionally biased region" description="Basic and acidic residues" evidence="1">
    <location>
        <begin position="137"/>
        <end position="148"/>
    </location>
</feature>
<dbReference type="Proteomes" id="UP001439008">
    <property type="component" value="Unassembled WGS sequence"/>
</dbReference>
<evidence type="ECO:0000313" key="2">
    <source>
        <dbReference type="EMBL" id="MES1919095.1"/>
    </source>
</evidence>
<feature type="compositionally biased region" description="Polar residues" evidence="1">
    <location>
        <begin position="98"/>
        <end position="111"/>
    </location>
</feature>
<name>A0ABV2AHF6_9EUKA</name>
<organism evidence="2 3">
    <name type="scientific">Bonamia ostreae</name>
    <dbReference type="NCBI Taxonomy" id="126728"/>
    <lineage>
        <taxon>Eukaryota</taxon>
        <taxon>Sar</taxon>
        <taxon>Rhizaria</taxon>
        <taxon>Endomyxa</taxon>
        <taxon>Ascetosporea</taxon>
        <taxon>Haplosporida</taxon>
        <taxon>Bonamia</taxon>
    </lineage>
</organism>
<reference evidence="2 3" key="1">
    <citation type="journal article" date="2024" name="BMC Biol.">
        <title>Comparative genomics of Ascetosporea gives new insight into the evolutionary basis for animal parasitism in Rhizaria.</title>
        <authorList>
            <person name="Hiltunen Thoren M."/>
            <person name="Onut-Brannstrom I."/>
            <person name="Alfjorden A."/>
            <person name="Peckova H."/>
            <person name="Swords F."/>
            <person name="Hooper C."/>
            <person name="Holzer A.S."/>
            <person name="Bass D."/>
            <person name="Burki F."/>
        </authorList>
    </citation>
    <scope>NUCLEOTIDE SEQUENCE [LARGE SCALE GENOMIC DNA]</scope>
    <source>
        <strain evidence="2">20-A016</strain>
    </source>
</reference>
<feature type="region of interest" description="Disordered" evidence="1">
    <location>
        <begin position="98"/>
        <end position="148"/>
    </location>
</feature>
<feature type="compositionally biased region" description="Polar residues" evidence="1">
    <location>
        <begin position="119"/>
        <end position="128"/>
    </location>
</feature>
<protein>
    <submittedName>
        <fullName evidence="2">Uncharacterized protein</fullName>
    </submittedName>
</protein>
<keyword evidence="3" id="KW-1185">Reference proteome</keyword>
<evidence type="ECO:0000313" key="3">
    <source>
        <dbReference type="Proteomes" id="UP001439008"/>
    </source>
</evidence>
<sequence length="212" mass="25050">MDLRIKKIIANRIKINKSNNYKKELAYRERMLKNNVCYINYDILPIYVDIRPYLKAKNIDHSKLSDKTMEIQIEKVTFRLKDENDKVLHAKEKIIQNEQRNSESASKAVETSNEKSGLKTESTSTNRNVKSKQKRPKSIEEQNGKKSDENCECKDDIICKTCQKIAEAEKWELHRIKVIAEAAKKSKEEKQKKKMRLKEIKRKKLLKRRKVT</sequence>
<dbReference type="EMBL" id="JBDODL010000197">
    <property type="protein sequence ID" value="MES1919095.1"/>
    <property type="molecule type" value="Genomic_DNA"/>
</dbReference>
<comment type="caution">
    <text evidence="2">The sequence shown here is derived from an EMBL/GenBank/DDBJ whole genome shotgun (WGS) entry which is preliminary data.</text>
</comment>
<proteinExistence type="predicted"/>
<evidence type="ECO:0000256" key="1">
    <source>
        <dbReference type="SAM" id="MobiDB-lite"/>
    </source>
</evidence>
<gene>
    <name evidence="2" type="ORF">MHBO_000962</name>
</gene>